<organism evidence="5">
    <name type="scientific">Brassica oleracea</name>
    <name type="common">Wild cabbage</name>
    <dbReference type="NCBI Taxonomy" id="3712"/>
    <lineage>
        <taxon>Eukaryota</taxon>
        <taxon>Viridiplantae</taxon>
        <taxon>Streptophyta</taxon>
        <taxon>Embryophyta</taxon>
        <taxon>Tracheophyta</taxon>
        <taxon>Spermatophyta</taxon>
        <taxon>Magnoliopsida</taxon>
        <taxon>eudicotyledons</taxon>
        <taxon>Gunneridae</taxon>
        <taxon>Pentapetalae</taxon>
        <taxon>rosids</taxon>
        <taxon>malvids</taxon>
        <taxon>Brassicales</taxon>
        <taxon>Brassicaceae</taxon>
        <taxon>Brassiceae</taxon>
        <taxon>Brassica</taxon>
    </lineage>
</organism>
<evidence type="ECO:0000313" key="5">
    <source>
        <dbReference type="EMBL" id="VDD49289.1"/>
    </source>
</evidence>
<dbReference type="Pfam" id="PF01657">
    <property type="entry name" value="Stress-antifung"/>
    <property type="match status" value="1"/>
</dbReference>
<dbReference type="AlphaFoldDB" id="A0A3P6G4P8"/>
<keyword evidence="1 3" id="KW-0732">Signal</keyword>
<protein>
    <recommendedName>
        <fullName evidence="4">Gnk2-homologous domain-containing protein</fullName>
    </recommendedName>
</protein>
<gene>
    <name evidence="5" type="ORF">BOLC1T01678H</name>
</gene>
<reference evidence="5" key="1">
    <citation type="submission" date="2018-11" db="EMBL/GenBank/DDBJ databases">
        <authorList>
            <consortium name="Genoscope - CEA"/>
            <person name="William W."/>
        </authorList>
    </citation>
    <scope>NUCLEOTIDE SEQUENCE</scope>
</reference>
<keyword evidence="2" id="KW-0677">Repeat</keyword>
<accession>A0A3P6G4P8</accession>
<sequence>MKHMVLFSTLCLVFITIGVTSISAQNVCMDNGHFRPNDTYDANRRLILSSLPSNVTSQEGLFFNGSIGQEPNRVYATGMCIPGSTPQDCSDCIC</sequence>
<feature type="domain" description="Gnk2-homologous" evidence="4">
    <location>
        <begin position="22"/>
        <end position="94"/>
    </location>
</feature>
<evidence type="ECO:0000256" key="1">
    <source>
        <dbReference type="ARBA" id="ARBA00022729"/>
    </source>
</evidence>
<dbReference type="EMBL" id="LR031878">
    <property type="protein sequence ID" value="VDD49289.1"/>
    <property type="molecule type" value="Genomic_DNA"/>
</dbReference>
<dbReference type="PANTHER" id="PTHR39708:SF2">
    <property type="entry name" value="BLOC-1-RELATED COMPLEX SUBUNIT 6 C-TERMINAL HELIX DOMAIN-CONTAINING PROTEIN"/>
    <property type="match status" value="1"/>
</dbReference>
<name>A0A3P6G4P8_BRAOL</name>
<dbReference type="PANTHER" id="PTHR39708">
    <property type="entry name" value="OS07G0483400 PROTEIN"/>
    <property type="match status" value="1"/>
</dbReference>
<feature type="signal peptide" evidence="3">
    <location>
        <begin position="1"/>
        <end position="24"/>
    </location>
</feature>
<evidence type="ECO:0000259" key="4">
    <source>
        <dbReference type="PROSITE" id="PS51473"/>
    </source>
</evidence>
<dbReference type="PROSITE" id="PS51473">
    <property type="entry name" value="GNK2"/>
    <property type="match status" value="1"/>
</dbReference>
<dbReference type="Gene3D" id="3.30.430.20">
    <property type="entry name" value="Gnk2 domain, C-X8-C-X2-C motif"/>
    <property type="match status" value="1"/>
</dbReference>
<feature type="chain" id="PRO_5018226708" description="Gnk2-homologous domain-containing protein" evidence="3">
    <location>
        <begin position="25"/>
        <end position="94"/>
    </location>
</feature>
<evidence type="ECO:0000256" key="3">
    <source>
        <dbReference type="SAM" id="SignalP"/>
    </source>
</evidence>
<dbReference type="InterPro" id="IPR038408">
    <property type="entry name" value="GNK2_sf"/>
</dbReference>
<proteinExistence type="predicted"/>
<dbReference type="CDD" id="cd23509">
    <property type="entry name" value="Gnk2-like"/>
    <property type="match status" value="1"/>
</dbReference>
<evidence type="ECO:0000256" key="2">
    <source>
        <dbReference type="ARBA" id="ARBA00022737"/>
    </source>
</evidence>
<dbReference type="InterPro" id="IPR002902">
    <property type="entry name" value="GNK2"/>
</dbReference>